<gene>
    <name evidence="1" type="ORF">S06H3_06767</name>
</gene>
<dbReference type="AlphaFoldDB" id="X1JKZ2"/>
<accession>X1JKZ2</accession>
<dbReference type="EMBL" id="BARV01002667">
    <property type="protein sequence ID" value="GAH94747.1"/>
    <property type="molecule type" value="Genomic_DNA"/>
</dbReference>
<proteinExistence type="predicted"/>
<name>X1JKZ2_9ZZZZ</name>
<feature type="non-terminal residue" evidence="1">
    <location>
        <position position="1"/>
    </location>
</feature>
<protein>
    <submittedName>
        <fullName evidence="1">Uncharacterized protein</fullName>
    </submittedName>
</protein>
<evidence type="ECO:0000313" key="1">
    <source>
        <dbReference type="EMBL" id="GAH94747.1"/>
    </source>
</evidence>
<organism evidence="1">
    <name type="scientific">marine sediment metagenome</name>
    <dbReference type="NCBI Taxonomy" id="412755"/>
    <lineage>
        <taxon>unclassified sequences</taxon>
        <taxon>metagenomes</taxon>
        <taxon>ecological metagenomes</taxon>
    </lineage>
</organism>
<reference evidence="1" key="1">
    <citation type="journal article" date="2014" name="Front. Microbiol.">
        <title>High frequency of phylogenetically diverse reductive dehalogenase-homologous genes in deep subseafloor sedimentary metagenomes.</title>
        <authorList>
            <person name="Kawai M."/>
            <person name="Futagami T."/>
            <person name="Toyoda A."/>
            <person name="Takaki Y."/>
            <person name="Nishi S."/>
            <person name="Hori S."/>
            <person name="Arai W."/>
            <person name="Tsubouchi T."/>
            <person name="Morono Y."/>
            <person name="Uchiyama I."/>
            <person name="Ito T."/>
            <person name="Fujiyama A."/>
            <person name="Inagaki F."/>
            <person name="Takami H."/>
        </authorList>
    </citation>
    <scope>NUCLEOTIDE SEQUENCE</scope>
    <source>
        <strain evidence="1">Expedition CK06-06</strain>
    </source>
</reference>
<sequence>SVHGCEILQITPGLLGDVRDLLSLEWANSPEFVLSVVIDPGWLARSRSTLTEIWL</sequence>
<comment type="caution">
    <text evidence="1">The sequence shown here is derived from an EMBL/GenBank/DDBJ whole genome shotgun (WGS) entry which is preliminary data.</text>
</comment>